<dbReference type="Gene3D" id="3.90.1530.30">
    <property type="match status" value="1"/>
</dbReference>
<feature type="domain" description="ParB-like N-terminal" evidence="6">
    <location>
        <begin position="37"/>
        <end position="126"/>
    </location>
</feature>
<dbReference type="GO" id="GO:0007059">
    <property type="term" value="P:chromosome segregation"/>
    <property type="evidence" value="ECO:0007669"/>
    <property type="project" value="UniProtKB-KW"/>
</dbReference>
<evidence type="ECO:0000313" key="8">
    <source>
        <dbReference type="Proteomes" id="UP000824201"/>
    </source>
</evidence>
<reference evidence="7" key="2">
    <citation type="journal article" date="2021" name="PeerJ">
        <title>Extensive microbial diversity within the chicken gut microbiome revealed by metagenomics and culture.</title>
        <authorList>
            <person name="Gilroy R."/>
            <person name="Ravi A."/>
            <person name="Getino M."/>
            <person name="Pursley I."/>
            <person name="Horton D.L."/>
            <person name="Alikhan N.F."/>
            <person name="Baker D."/>
            <person name="Gharbi K."/>
            <person name="Hall N."/>
            <person name="Watson M."/>
            <person name="Adriaenssens E.M."/>
            <person name="Foster-Nyarko E."/>
            <person name="Jarju S."/>
            <person name="Secka A."/>
            <person name="Antonio M."/>
            <person name="Oren A."/>
            <person name="Chaudhuri R.R."/>
            <person name="La Ragione R."/>
            <person name="Hildebrand F."/>
            <person name="Pallen M.J."/>
        </authorList>
    </citation>
    <scope>NUCLEOTIDE SEQUENCE</scope>
    <source>
        <strain evidence="7">ChiW13-3771</strain>
    </source>
</reference>
<dbReference type="Gene3D" id="1.10.10.2830">
    <property type="match status" value="1"/>
</dbReference>
<dbReference type="CDD" id="cd16393">
    <property type="entry name" value="SPO0J_N"/>
    <property type="match status" value="1"/>
</dbReference>
<dbReference type="SMART" id="SM00470">
    <property type="entry name" value="ParB"/>
    <property type="match status" value="1"/>
</dbReference>
<dbReference type="InterPro" id="IPR057240">
    <property type="entry name" value="ParB_dimer_C"/>
</dbReference>
<dbReference type="Pfam" id="PF23552">
    <property type="entry name" value="ParB_C"/>
    <property type="match status" value="1"/>
</dbReference>
<comment type="caution">
    <text evidence="7">The sequence shown here is derived from an EMBL/GenBank/DDBJ whole genome shotgun (WGS) entry which is preliminary data.</text>
</comment>
<dbReference type="PANTHER" id="PTHR33375">
    <property type="entry name" value="CHROMOSOME-PARTITIONING PROTEIN PARB-RELATED"/>
    <property type="match status" value="1"/>
</dbReference>
<reference evidence="7" key="1">
    <citation type="submission" date="2020-10" db="EMBL/GenBank/DDBJ databases">
        <authorList>
            <person name="Gilroy R."/>
        </authorList>
    </citation>
    <scope>NUCLEOTIDE SEQUENCE</scope>
    <source>
        <strain evidence="7">ChiW13-3771</strain>
    </source>
</reference>
<evidence type="ECO:0000256" key="3">
    <source>
        <dbReference type="ARBA" id="ARBA00022829"/>
    </source>
</evidence>
<keyword evidence="3" id="KW-0159">Chromosome partition</keyword>
<evidence type="ECO:0000256" key="4">
    <source>
        <dbReference type="ARBA" id="ARBA00023125"/>
    </source>
</evidence>
<sequence>MMARRNGLGKGLDSLIGGSLTVPNKEEQNETQQKSNEMMKIRLIEPNRNQPRKQFDEDSLMELAESIKLYGVIQPIIVCKKDSHYEIIAGERRWRAAKMAGLKEVPVIVKDYTEKEIAEISLVENLQRDDLNPIEEAKAYERLIKEYQLKQEEVAERVAKSRTVITNSLRLLKLSDKVQTMLMEGLITVGHAKVLLGISSKEQQEEIAEHIIDEKLSVRELENYIKAMSKPKKNLAPSQKQLGNKELYHTLEEKMKECIGTKVHINRKEENKGRIEIDYYSADDLERIIEILGVYQDKK</sequence>
<name>A0A9D1EG67_9FIRM</name>
<dbReference type="NCBIfam" id="TIGR00180">
    <property type="entry name" value="parB_part"/>
    <property type="match status" value="1"/>
</dbReference>
<evidence type="ECO:0000256" key="2">
    <source>
        <dbReference type="ARBA" id="ARBA00006295"/>
    </source>
</evidence>
<keyword evidence="4" id="KW-0238">DNA-binding</keyword>
<proteinExistence type="inferred from homology"/>
<dbReference type="Pfam" id="PF17762">
    <property type="entry name" value="HTH_ParB"/>
    <property type="match status" value="1"/>
</dbReference>
<dbReference type="InterPro" id="IPR003115">
    <property type="entry name" value="ParB_N"/>
</dbReference>
<evidence type="ECO:0000259" key="6">
    <source>
        <dbReference type="SMART" id="SM00470"/>
    </source>
</evidence>
<dbReference type="Pfam" id="PF02195">
    <property type="entry name" value="ParB_N"/>
    <property type="match status" value="1"/>
</dbReference>
<dbReference type="FunFam" id="3.90.1530.30:FF:000001">
    <property type="entry name" value="Chromosome partitioning protein ParB"/>
    <property type="match status" value="1"/>
</dbReference>
<dbReference type="FunFam" id="1.10.10.2830:FF:000001">
    <property type="entry name" value="Chromosome partitioning protein ParB"/>
    <property type="match status" value="1"/>
</dbReference>
<gene>
    <name evidence="7" type="ORF">IAC96_12775</name>
</gene>
<dbReference type="InterPro" id="IPR004437">
    <property type="entry name" value="ParB/RepB/Spo0J"/>
</dbReference>
<evidence type="ECO:0000256" key="1">
    <source>
        <dbReference type="ARBA" id="ARBA00004453"/>
    </source>
</evidence>
<dbReference type="InterPro" id="IPR050336">
    <property type="entry name" value="Chromosome_partition/occlusion"/>
</dbReference>
<comment type="subcellular location">
    <subcellularLocation>
        <location evidence="1">Cytoplasm</location>
        <location evidence="1">Nucleoid</location>
    </subcellularLocation>
</comment>
<comment type="similarity">
    <text evidence="2">Belongs to the ParB family.</text>
</comment>
<accession>A0A9D1EG67</accession>
<dbReference type="InterPro" id="IPR036086">
    <property type="entry name" value="ParB/Sulfiredoxin_sf"/>
</dbReference>
<dbReference type="AlphaFoldDB" id="A0A9D1EG67"/>
<feature type="region of interest" description="Disordered" evidence="5">
    <location>
        <begin position="14"/>
        <end position="53"/>
    </location>
</feature>
<dbReference type="Proteomes" id="UP000824201">
    <property type="component" value="Unassembled WGS sequence"/>
</dbReference>
<dbReference type="GO" id="GO:0005694">
    <property type="term" value="C:chromosome"/>
    <property type="evidence" value="ECO:0007669"/>
    <property type="project" value="TreeGrafter"/>
</dbReference>
<evidence type="ECO:0000256" key="5">
    <source>
        <dbReference type="SAM" id="MobiDB-lite"/>
    </source>
</evidence>
<organism evidence="7 8">
    <name type="scientific">Candidatus Fimimorpha faecalis</name>
    <dbReference type="NCBI Taxonomy" id="2840824"/>
    <lineage>
        <taxon>Bacteria</taxon>
        <taxon>Bacillati</taxon>
        <taxon>Bacillota</taxon>
        <taxon>Clostridia</taxon>
        <taxon>Eubacteriales</taxon>
        <taxon>Candidatus Fimimorpha</taxon>
    </lineage>
</organism>
<protein>
    <submittedName>
        <fullName evidence="7">ParB/RepB/Spo0J family partition protein</fullName>
    </submittedName>
</protein>
<dbReference type="PANTHER" id="PTHR33375:SF1">
    <property type="entry name" value="CHROMOSOME-PARTITIONING PROTEIN PARB-RELATED"/>
    <property type="match status" value="1"/>
</dbReference>
<evidence type="ECO:0000313" key="7">
    <source>
        <dbReference type="EMBL" id="HIR89811.1"/>
    </source>
</evidence>
<dbReference type="InterPro" id="IPR041468">
    <property type="entry name" value="HTH_ParB/Spo0J"/>
</dbReference>
<dbReference type="SUPFAM" id="SSF110849">
    <property type="entry name" value="ParB/Sulfiredoxin"/>
    <property type="match status" value="1"/>
</dbReference>
<dbReference type="GO" id="GO:0003677">
    <property type="term" value="F:DNA binding"/>
    <property type="evidence" value="ECO:0007669"/>
    <property type="project" value="UniProtKB-KW"/>
</dbReference>
<dbReference type="EMBL" id="DVHN01000181">
    <property type="protein sequence ID" value="HIR89811.1"/>
    <property type="molecule type" value="Genomic_DNA"/>
</dbReference>
<dbReference type="GO" id="GO:0045881">
    <property type="term" value="P:positive regulation of sporulation resulting in formation of a cellular spore"/>
    <property type="evidence" value="ECO:0007669"/>
    <property type="project" value="TreeGrafter"/>
</dbReference>
<dbReference type="GO" id="GO:0009295">
    <property type="term" value="C:nucleoid"/>
    <property type="evidence" value="ECO:0007669"/>
    <property type="project" value="UniProtKB-SubCell"/>
</dbReference>